<evidence type="ECO:0000313" key="1">
    <source>
        <dbReference type="EMBL" id="GKV21241.1"/>
    </source>
</evidence>
<accession>A0AAV5K870</accession>
<dbReference type="Proteomes" id="UP001054252">
    <property type="component" value="Unassembled WGS sequence"/>
</dbReference>
<dbReference type="EMBL" id="BPVZ01000056">
    <property type="protein sequence ID" value="GKV21241.1"/>
    <property type="molecule type" value="Genomic_DNA"/>
</dbReference>
<name>A0AAV5K870_9ROSI</name>
<evidence type="ECO:0000313" key="2">
    <source>
        <dbReference type="Proteomes" id="UP001054252"/>
    </source>
</evidence>
<gene>
    <name evidence="1" type="ORF">SLEP1_g31238</name>
</gene>
<dbReference type="AlphaFoldDB" id="A0AAV5K870"/>
<comment type="caution">
    <text evidence="1">The sequence shown here is derived from an EMBL/GenBank/DDBJ whole genome shotgun (WGS) entry which is preliminary data.</text>
</comment>
<organism evidence="1 2">
    <name type="scientific">Rubroshorea leprosula</name>
    <dbReference type="NCBI Taxonomy" id="152421"/>
    <lineage>
        <taxon>Eukaryota</taxon>
        <taxon>Viridiplantae</taxon>
        <taxon>Streptophyta</taxon>
        <taxon>Embryophyta</taxon>
        <taxon>Tracheophyta</taxon>
        <taxon>Spermatophyta</taxon>
        <taxon>Magnoliopsida</taxon>
        <taxon>eudicotyledons</taxon>
        <taxon>Gunneridae</taxon>
        <taxon>Pentapetalae</taxon>
        <taxon>rosids</taxon>
        <taxon>malvids</taxon>
        <taxon>Malvales</taxon>
        <taxon>Dipterocarpaceae</taxon>
        <taxon>Rubroshorea</taxon>
    </lineage>
</organism>
<proteinExistence type="predicted"/>
<keyword evidence="2" id="KW-1185">Reference proteome</keyword>
<reference evidence="1 2" key="1">
    <citation type="journal article" date="2021" name="Commun. Biol.">
        <title>The genome of Shorea leprosula (Dipterocarpaceae) highlights the ecological relevance of drought in aseasonal tropical rainforests.</title>
        <authorList>
            <person name="Ng K.K.S."/>
            <person name="Kobayashi M.J."/>
            <person name="Fawcett J.A."/>
            <person name="Hatakeyama M."/>
            <person name="Paape T."/>
            <person name="Ng C.H."/>
            <person name="Ang C.C."/>
            <person name="Tnah L.H."/>
            <person name="Lee C.T."/>
            <person name="Nishiyama T."/>
            <person name="Sese J."/>
            <person name="O'Brien M.J."/>
            <person name="Copetti D."/>
            <person name="Mohd Noor M.I."/>
            <person name="Ong R.C."/>
            <person name="Putra M."/>
            <person name="Sireger I.Z."/>
            <person name="Indrioko S."/>
            <person name="Kosugi Y."/>
            <person name="Izuno A."/>
            <person name="Isagi Y."/>
            <person name="Lee S.L."/>
            <person name="Shimizu K.K."/>
        </authorList>
    </citation>
    <scope>NUCLEOTIDE SEQUENCE [LARGE SCALE GENOMIC DNA]</scope>
    <source>
        <strain evidence="1">214</strain>
    </source>
</reference>
<protein>
    <submittedName>
        <fullName evidence="1">Uncharacterized protein</fullName>
    </submittedName>
</protein>
<sequence>MLLRKWGVINAMLMTLPPVNYRDKRPKGSILPGKETVIGDMDESFVDVNIRQDEEEGANCRKNSLREADFYGKKVGMKIVQWMDFLGKELVEIREFATS</sequence>